<comment type="caution">
    <text evidence="1">The sequence shown here is derived from an EMBL/GenBank/DDBJ whole genome shotgun (WGS) entry which is preliminary data.</text>
</comment>
<dbReference type="AlphaFoldDB" id="A0A0F9L5N6"/>
<accession>A0A0F9L5N6</accession>
<name>A0A0F9L5N6_9ZZZZ</name>
<evidence type="ECO:0000313" key="1">
    <source>
        <dbReference type="EMBL" id="KKM88923.1"/>
    </source>
</evidence>
<sequence>MKKNKSMKKYLLIIGVLVLGGFGYGLYSYCPWFSGLVGDKVESVAVSGLLDKAKESVGGLLNKAKESVGGFAKDLIPGDKKAE</sequence>
<organism evidence="1">
    <name type="scientific">marine sediment metagenome</name>
    <dbReference type="NCBI Taxonomy" id="412755"/>
    <lineage>
        <taxon>unclassified sequences</taxon>
        <taxon>metagenomes</taxon>
        <taxon>ecological metagenomes</taxon>
    </lineage>
</organism>
<proteinExistence type="predicted"/>
<protein>
    <submittedName>
        <fullName evidence="1">Uncharacterized protein</fullName>
    </submittedName>
</protein>
<gene>
    <name evidence="1" type="ORF">LCGC14_1253870</name>
</gene>
<reference evidence="1" key="1">
    <citation type="journal article" date="2015" name="Nature">
        <title>Complex archaea that bridge the gap between prokaryotes and eukaryotes.</title>
        <authorList>
            <person name="Spang A."/>
            <person name="Saw J.H."/>
            <person name="Jorgensen S.L."/>
            <person name="Zaremba-Niedzwiedzka K."/>
            <person name="Martijn J."/>
            <person name="Lind A.E."/>
            <person name="van Eijk R."/>
            <person name="Schleper C."/>
            <person name="Guy L."/>
            <person name="Ettema T.J."/>
        </authorList>
    </citation>
    <scope>NUCLEOTIDE SEQUENCE</scope>
</reference>
<dbReference type="EMBL" id="LAZR01006896">
    <property type="protein sequence ID" value="KKM88923.1"/>
    <property type="molecule type" value="Genomic_DNA"/>
</dbReference>